<dbReference type="Gene3D" id="3.30.450.90">
    <property type="match status" value="1"/>
</dbReference>
<dbReference type="InterPro" id="IPR003593">
    <property type="entry name" value="AAA+_ATPase"/>
</dbReference>
<dbReference type="SMART" id="SM00382">
    <property type="entry name" value="AAA"/>
    <property type="match status" value="1"/>
</dbReference>
<dbReference type="PROSITE" id="PS00662">
    <property type="entry name" value="T2SP_E"/>
    <property type="match status" value="1"/>
</dbReference>
<name>A0A6G8PXM4_9ACTN</name>
<evidence type="ECO:0000256" key="2">
    <source>
        <dbReference type="SAM" id="MobiDB-lite"/>
    </source>
</evidence>
<dbReference type="Pfam" id="PF00437">
    <property type="entry name" value="T2SSE"/>
    <property type="match status" value="1"/>
</dbReference>
<organism evidence="4 5">
    <name type="scientific">Rubrobacter marinus</name>
    <dbReference type="NCBI Taxonomy" id="2653852"/>
    <lineage>
        <taxon>Bacteria</taxon>
        <taxon>Bacillati</taxon>
        <taxon>Actinomycetota</taxon>
        <taxon>Rubrobacteria</taxon>
        <taxon>Rubrobacterales</taxon>
        <taxon>Rubrobacteraceae</taxon>
        <taxon>Rubrobacter</taxon>
    </lineage>
</organism>
<feature type="compositionally biased region" description="Low complexity" evidence="2">
    <location>
        <begin position="358"/>
        <end position="380"/>
    </location>
</feature>
<dbReference type="GO" id="GO:0016887">
    <property type="term" value="F:ATP hydrolysis activity"/>
    <property type="evidence" value="ECO:0007669"/>
    <property type="project" value="InterPro"/>
</dbReference>
<dbReference type="InterPro" id="IPR001482">
    <property type="entry name" value="T2SS/T4SS_dom"/>
</dbReference>
<dbReference type="CDD" id="cd01131">
    <property type="entry name" value="PilT"/>
    <property type="match status" value="1"/>
</dbReference>
<comment type="similarity">
    <text evidence="1">Belongs to the GSP E family.</text>
</comment>
<evidence type="ECO:0000313" key="5">
    <source>
        <dbReference type="Proteomes" id="UP000502706"/>
    </source>
</evidence>
<evidence type="ECO:0000259" key="3">
    <source>
        <dbReference type="PROSITE" id="PS00662"/>
    </source>
</evidence>
<gene>
    <name evidence="4" type="ORF">GBA65_11045</name>
</gene>
<feature type="compositionally biased region" description="Basic and acidic residues" evidence="2">
    <location>
        <begin position="336"/>
        <end position="351"/>
    </location>
</feature>
<dbReference type="EMBL" id="CP045121">
    <property type="protein sequence ID" value="QIN78969.1"/>
    <property type="molecule type" value="Genomic_DNA"/>
</dbReference>
<dbReference type="SUPFAM" id="SSF52540">
    <property type="entry name" value="P-loop containing nucleoside triphosphate hydrolases"/>
    <property type="match status" value="1"/>
</dbReference>
<dbReference type="InterPro" id="IPR027417">
    <property type="entry name" value="P-loop_NTPase"/>
</dbReference>
<dbReference type="InterPro" id="IPR006321">
    <property type="entry name" value="PilT/PilU"/>
</dbReference>
<reference evidence="4 5" key="1">
    <citation type="submission" date="2019-10" db="EMBL/GenBank/DDBJ databases">
        <title>Rubrobacter sp nov SCSIO 52915 isolated from a deep-sea sediment in the South China Sea.</title>
        <authorList>
            <person name="Chen R.W."/>
        </authorList>
    </citation>
    <scope>NUCLEOTIDE SEQUENCE [LARGE SCALE GENOMIC DNA]</scope>
    <source>
        <strain evidence="4 5">SCSIO 52915</strain>
    </source>
</reference>
<dbReference type="InterPro" id="IPR050921">
    <property type="entry name" value="T4SS_GSP_E_ATPase"/>
</dbReference>
<dbReference type="GO" id="GO:0005524">
    <property type="term" value="F:ATP binding"/>
    <property type="evidence" value="ECO:0007669"/>
    <property type="project" value="InterPro"/>
</dbReference>
<dbReference type="NCBIfam" id="TIGR01420">
    <property type="entry name" value="pilT_fam"/>
    <property type="match status" value="1"/>
</dbReference>
<accession>A0A6G8PXM4</accession>
<dbReference type="KEGG" id="rmar:GBA65_11045"/>
<dbReference type="PANTHER" id="PTHR30486:SF16">
    <property type="entry name" value="TWITCHING MOTILITY PROTEIN PILT"/>
    <property type="match status" value="1"/>
</dbReference>
<feature type="region of interest" description="Disordered" evidence="2">
    <location>
        <begin position="336"/>
        <end position="380"/>
    </location>
</feature>
<dbReference type="AlphaFoldDB" id="A0A6G8PXM4"/>
<dbReference type="RefSeq" id="WP_166396632.1">
    <property type="nucleotide sequence ID" value="NZ_CP045121.1"/>
</dbReference>
<dbReference type="Proteomes" id="UP000502706">
    <property type="component" value="Chromosome"/>
</dbReference>
<dbReference type="Gene3D" id="3.40.50.300">
    <property type="entry name" value="P-loop containing nucleotide triphosphate hydrolases"/>
    <property type="match status" value="1"/>
</dbReference>
<evidence type="ECO:0000313" key="4">
    <source>
        <dbReference type="EMBL" id="QIN78969.1"/>
    </source>
</evidence>
<proteinExistence type="inferred from homology"/>
<protein>
    <submittedName>
        <fullName evidence="4">PilT/PilU family type 4a pilus ATPase</fullName>
    </submittedName>
</protein>
<feature type="domain" description="Bacterial type II secretion system protein E" evidence="3">
    <location>
        <begin position="197"/>
        <end position="211"/>
    </location>
</feature>
<evidence type="ECO:0000256" key="1">
    <source>
        <dbReference type="ARBA" id="ARBA00006611"/>
    </source>
</evidence>
<dbReference type="PANTHER" id="PTHR30486">
    <property type="entry name" value="TWITCHING MOTILITY PROTEIN PILT"/>
    <property type="match status" value="1"/>
</dbReference>
<sequence length="380" mass="41952">MMLESGLNDYLFDAIKAGASDLHITVGLPPMIRVHGKVQPLDYPPLTGQMTREMVYDILSNDQRQRLESEWELDFAYTLPRTARFRVNVYFQRGSMGAAFRTIPHEIKDFSELGLPHAIEQMAEKPRGLVLVTGPTGSGKSTTLASMIDKINRERAEHIMSVEDPIEFLHQHKKCIVNQREVNQDTKSFAQALKHVLRQDPDVILVGEMRDLETIGLAISAAETGHLVYGTLHTQDAPQTVDRIIDVFPPSQQGQVRAQLAIALQGIVTQTLIPKRDGKGRVVACEILVPTPGVRNLIREGKNHQIYSAMQTGGKFGMQTMDAALVELVRKGEISREEAEKRSSNPDELKRLMGGSGATPQAPVAAAPAKSGYAAFGSRR</sequence>
<keyword evidence="5" id="KW-1185">Reference proteome</keyword>